<feature type="domain" description="Sulfatase-modifying factor enzyme-like" evidence="4">
    <location>
        <begin position="356"/>
        <end position="431"/>
    </location>
</feature>
<evidence type="ECO:0000313" key="6">
    <source>
        <dbReference type="EMBL" id="BBA34212.1"/>
    </source>
</evidence>
<dbReference type="EMBL" id="AP017928">
    <property type="protein sequence ID" value="BBA34212.1"/>
    <property type="molecule type" value="Genomic_DNA"/>
</dbReference>
<sequence length="435" mass="49888">MIQADRPARRFVNSSNTADALLEDYRAVRSDSETLCAPLALEDYVIQAMPDVSPPKWHLAHTTWFFETFLLVPYLKSYRVFHERYGYLFNSYYETVGTFFPRPQRGLLARPTVEDIRRYRVHVDQAMAELLAAAPVRDLDAIAERLVLGLNHEQQHQELLLTDIKYNFAVNPLRPAYRTANHSSTRAAPISAPAWRDCDGGLKEIGHAGSGFAYDNETPRHQVFLRDYRLASRLVTNGEYLEFIEAGGYRRPEFWLSDAWAAVKQRGWQAPLYWEFLDGEWSLMTLSGMRPLDENEPVCHVSFYEADAYARFRGKRLPTEAEWECAAAGRAIRGHFRESGRYHPRAVSKTEGDEIVQIFGDVWEWTQSPYAPYPGFKPAAGAIGEYNGKFMCNQMVLRGGSCVTPQSHIRAAYRNFFFPPDRWQFTGIRLAEDAS</sequence>
<dbReference type="InterPro" id="IPR051043">
    <property type="entry name" value="Sulfatase_Mod_Factor_Kinase"/>
</dbReference>
<evidence type="ECO:0000259" key="5">
    <source>
        <dbReference type="Pfam" id="PF12867"/>
    </source>
</evidence>
<keyword evidence="7" id="KW-1185">Reference proteome</keyword>
<dbReference type="PANTHER" id="PTHR23150">
    <property type="entry name" value="SULFATASE MODIFYING FACTOR 1, 2"/>
    <property type="match status" value="1"/>
</dbReference>
<dbReference type="InterPro" id="IPR016187">
    <property type="entry name" value="CTDL_fold"/>
</dbReference>
<dbReference type="Pfam" id="PF12867">
    <property type="entry name" value="DinB_2"/>
    <property type="match status" value="1"/>
</dbReference>
<dbReference type="Gene3D" id="3.90.1580.10">
    <property type="entry name" value="paralog of FGE (formylglycine-generating enzyme)"/>
    <property type="match status" value="1"/>
</dbReference>
<keyword evidence="2" id="KW-0408">Iron</keyword>
<dbReference type="SUPFAM" id="SSF109854">
    <property type="entry name" value="DinB/YfiT-like putative metalloenzymes"/>
    <property type="match status" value="1"/>
</dbReference>
<dbReference type="Pfam" id="PF03781">
    <property type="entry name" value="FGE-sulfatase"/>
    <property type="match status" value="2"/>
</dbReference>
<dbReference type="NCBIfam" id="TIGR03440">
    <property type="entry name" value="egtB_TIGR03440"/>
    <property type="match status" value="1"/>
</dbReference>
<comment type="pathway">
    <text evidence="3">Amino-acid biosynthesis; ergothioneine biosynthesis.</text>
</comment>
<dbReference type="InterPro" id="IPR034660">
    <property type="entry name" value="DinB/YfiT-like"/>
</dbReference>
<feature type="domain" description="DinB-like" evidence="5">
    <location>
        <begin position="25"/>
        <end position="158"/>
    </location>
</feature>
<evidence type="ECO:0008006" key="8">
    <source>
        <dbReference type="Google" id="ProtNLM"/>
    </source>
</evidence>
<dbReference type="Proteomes" id="UP000266313">
    <property type="component" value="Chromosome"/>
</dbReference>
<proteinExistence type="predicted"/>
<dbReference type="KEGG" id="mmai:sS8_2260"/>
<organism evidence="6 7">
    <name type="scientific">Methylocaldum marinum</name>
    <dbReference type="NCBI Taxonomy" id="1432792"/>
    <lineage>
        <taxon>Bacteria</taxon>
        <taxon>Pseudomonadati</taxon>
        <taxon>Pseudomonadota</taxon>
        <taxon>Gammaproteobacteria</taxon>
        <taxon>Methylococcales</taxon>
        <taxon>Methylococcaceae</taxon>
        <taxon>Methylocaldum</taxon>
    </lineage>
</organism>
<dbReference type="GO" id="GO:0052699">
    <property type="term" value="P:ergothioneine biosynthetic process"/>
    <property type="evidence" value="ECO:0007669"/>
    <property type="project" value="InterPro"/>
</dbReference>
<gene>
    <name evidence="6" type="ORF">sS8_2260</name>
</gene>
<feature type="domain" description="Sulfatase-modifying factor enzyme-like" evidence="4">
    <location>
        <begin position="199"/>
        <end position="341"/>
    </location>
</feature>
<dbReference type="InterPro" id="IPR017806">
    <property type="entry name" value="EgtB"/>
</dbReference>
<dbReference type="InterPro" id="IPR042095">
    <property type="entry name" value="SUMF_sf"/>
</dbReference>
<reference evidence="6 7" key="1">
    <citation type="submission" date="2016-12" db="EMBL/GenBank/DDBJ databases">
        <title>Genome sequencing of Methylocaldum marinum.</title>
        <authorList>
            <person name="Takeuchi M."/>
            <person name="Kamagata Y."/>
            <person name="Hiraoka S."/>
            <person name="Oshima K."/>
            <person name="Hattori M."/>
            <person name="Iwasaki W."/>
        </authorList>
    </citation>
    <scope>NUCLEOTIDE SEQUENCE [LARGE SCALE GENOMIC DNA]</scope>
    <source>
        <strain evidence="6 7">S8</strain>
    </source>
</reference>
<dbReference type="SUPFAM" id="SSF56436">
    <property type="entry name" value="C-type lectin-like"/>
    <property type="match status" value="1"/>
</dbReference>
<evidence type="ECO:0000256" key="2">
    <source>
        <dbReference type="ARBA" id="ARBA00023004"/>
    </source>
</evidence>
<evidence type="ECO:0000313" key="7">
    <source>
        <dbReference type="Proteomes" id="UP000266313"/>
    </source>
</evidence>
<accession>A0A250KRM6</accession>
<dbReference type="PANTHER" id="PTHR23150:SF36">
    <property type="entry name" value="HERCYNINE OXYGENASE"/>
    <property type="match status" value="1"/>
</dbReference>
<dbReference type="AlphaFoldDB" id="A0A250KRM6"/>
<keyword evidence="1" id="KW-0560">Oxidoreductase</keyword>
<evidence type="ECO:0000256" key="1">
    <source>
        <dbReference type="ARBA" id="ARBA00023002"/>
    </source>
</evidence>
<evidence type="ECO:0000256" key="3">
    <source>
        <dbReference type="ARBA" id="ARBA00037882"/>
    </source>
</evidence>
<dbReference type="InterPro" id="IPR024775">
    <property type="entry name" value="DinB-like"/>
</dbReference>
<dbReference type="RefSeq" id="WP_119629669.1">
    <property type="nucleotide sequence ID" value="NZ_AP017928.1"/>
</dbReference>
<protein>
    <recommendedName>
        <fullName evidence="8">Ergothioneine biosynthesis protein EgtB</fullName>
    </recommendedName>
</protein>
<evidence type="ECO:0000259" key="4">
    <source>
        <dbReference type="Pfam" id="PF03781"/>
    </source>
</evidence>
<name>A0A250KRM6_9GAMM</name>
<dbReference type="InterPro" id="IPR005532">
    <property type="entry name" value="SUMF_dom"/>
</dbReference>
<dbReference type="OrthoDB" id="9768004at2"/>